<dbReference type="InterPro" id="IPR007046">
    <property type="entry name" value="RNA_pol_sigma_54_core-bd"/>
</dbReference>
<dbReference type="PANTHER" id="PTHR32248">
    <property type="entry name" value="RNA POLYMERASE SIGMA-54 FACTOR"/>
    <property type="match status" value="1"/>
</dbReference>
<evidence type="ECO:0000256" key="3">
    <source>
        <dbReference type="ARBA" id="ARBA00022679"/>
    </source>
</evidence>
<name>A0A6J4SJ57_9SPHN</name>
<dbReference type="RefSeq" id="WP_294171837.1">
    <property type="nucleotide sequence ID" value="NZ_CADCVZ010000008.1"/>
</dbReference>
<keyword evidence="8 9" id="KW-0804">Transcription</keyword>
<evidence type="ECO:0000256" key="5">
    <source>
        <dbReference type="ARBA" id="ARBA00023015"/>
    </source>
</evidence>
<dbReference type="GO" id="GO:0000428">
    <property type="term" value="C:DNA-directed RNA polymerase complex"/>
    <property type="evidence" value="ECO:0007669"/>
    <property type="project" value="UniProtKB-KW"/>
</dbReference>
<dbReference type="GO" id="GO:0016987">
    <property type="term" value="F:sigma factor activity"/>
    <property type="evidence" value="ECO:0007669"/>
    <property type="project" value="UniProtKB-KW"/>
</dbReference>
<dbReference type="PRINTS" id="PR00045">
    <property type="entry name" value="SIGMA54FCT"/>
</dbReference>
<dbReference type="GO" id="GO:0016779">
    <property type="term" value="F:nucleotidyltransferase activity"/>
    <property type="evidence" value="ECO:0007669"/>
    <property type="project" value="UniProtKB-KW"/>
</dbReference>
<gene>
    <name evidence="12" type="ORF">AVDCRST_MAG09-339</name>
</gene>
<comment type="function">
    <text evidence="9">Sigma factors are initiation factors that promote the attachment of RNA polymerase to specific initiation sites and are then released.</text>
</comment>
<evidence type="ECO:0000259" key="11">
    <source>
        <dbReference type="Pfam" id="PF04963"/>
    </source>
</evidence>
<keyword evidence="7 9" id="KW-0238">DNA-binding</keyword>
<evidence type="ECO:0000256" key="2">
    <source>
        <dbReference type="ARBA" id="ARBA00022478"/>
    </source>
</evidence>
<evidence type="ECO:0000313" key="12">
    <source>
        <dbReference type="EMBL" id="CAA9494827.1"/>
    </source>
</evidence>
<evidence type="ECO:0000256" key="7">
    <source>
        <dbReference type="ARBA" id="ARBA00023125"/>
    </source>
</evidence>
<keyword evidence="3 9" id="KW-0808">Transferase</keyword>
<evidence type="ECO:0000256" key="4">
    <source>
        <dbReference type="ARBA" id="ARBA00022695"/>
    </source>
</evidence>
<dbReference type="PROSITE" id="PS00717">
    <property type="entry name" value="SIGMA54_1"/>
    <property type="match status" value="1"/>
</dbReference>
<dbReference type="PIRSF" id="PIRSF000774">
    <property type="entry name" value="RpoN"/>
    <property type="match status" value="1"/>
</dbReference>
<dbReference type="EMBL" id="CADCVZ010000008">
    <property type="protein sequence ID" value="CAA9494827.1"/>
    <property type="molecule type" value="Genomic_DNA"/>
</dbReference>
<feature type="domain" description="RNA polymerase sigma factor 54 core-binding" evidence="11">
    <location>
        <begin position="119"/>
        <end position="300"/>
    </location>
</feature>
<comment type="similarity">
    <text evidence="1 9">Belongs to the sigma-54 factor family.</text>
</comment>
<dbReference type="InterPro" id="IPR038709">
    <property type="entry name" value="RpoN_core-bd_sf"/>
</dbReference>
<dbReference type="NCBIfam" id="NF009118">
    <property type="entry name" value="PRK12469.1"/>
    <property type="match status" value="1"/>
</dbReference>
<dbReference type="InterPro" id="IPR007634">
    <property type="entry name" value="RNA_pol_sigma_54_DNA-bd"/>
</dbReference>
<keyword evidence="6 9" id="KW-0731">Sigma factor</keyword>
<reference evidence="12" key="1">
    <citation type="submission" date="2020-02" db="EMBL/GenBank/DDBJ databases">
        <authorList>
            <person name="Meier V. D."/>
        </authorList>
    </citation>
    <scope>NUCLEOTIDE SEQUENCE</scope>
    <source>
        <strain evidence="12">AVDCRST_MAG09</strain>
    </source>
</reference>
<protein>
    <recommendedName>
        <fullName evidence="9">RNA polymerase sigma-54 factor</fullName>
    </recommendedName>
</protein>
<sequence length="480" mass="52078">MGLGPGLYLRQSQSLVLTPQLTQAIKLLQLSNLELEAVIAEELAKNPLLESRSGEGGETVIVREDRETGDDPPDPQGSDELAAHGEEALDTDWRDSALDTDSACDLGGSSDEGFDFDRLPTCETQLCEHLMAQLRGHSGAEARAAEAIIHELEGSGYLLTPLPTVAQSMGVSPEEAQAGLALVQSFDPPGIAARNLAECLALQAKAADRYDPAMARLIDNLDLLARGQMAALKRICGVDDEDLADMVRELRAFDPKPGCRFASEPDTVPEPDVLITRTRDGWEVELNSATLPRVLINRRYHHELKTGAQSKQGRAWLADCLADANWLIRALDQRAQTIVKVASEIVRQQEGFFREGVRALRPLTLGKVADAIGMHESTVSRVTSNKYLLCERGLFELKYFFRSGVAAEGGEGASAEAVKAAIAKLIADETEVLSDDTLVDLLKAEGFDLARRTVAKYREALGIGSSIQRRRQRAIAGKAA</sequence>
<feature type="domain" description="RNA polymerase sigma factor 54 DNA-binding" evidence="10">
    <location>
        <begin position="315"/>
        <end position="471"/>
    </location>
</feature>
<evidence type="ECO:0000256" key="8">
    <source>
        <dbReference type="ARBA" id="ARBA00023163"/>
    </source>
</evidence>
<proteinExistence type="inferred from homology"/>
<dbReference type="GO" id="GO:0006352">
    <property type="term" value="P:DNA-templated transcription initiation"/>
    <property type="evidence" value="ECO:0007669"/>
    <property type="project" value="InterPro"/>
</dbReference>
<evidence type="ECO:0000256" key="6">
    <source>
        <dbReference type="ARBA" id="ARBA00023082"/>
    </source>
</evidence>
<evidence type="ECO:0000256" key="9">
    <source>
        <dbReference type="PIRNR" id="PIRNR000774"/>
    </source>
</evidence>
<dbReference type="GO" id="GO:0003677">
    <property type="term" value="F:DNA binding"/>
    <property type="evidence" value="ECO:0007669"/>
    <property type="project" value="UniProtKB-KW"/>
</dbReference>
<accession>A0A6J4SJ57</accession>
<organism evidence="12">
    <name type="scientific">uncultured Sphingomonas sp</name>
    <dbReference type="NCBI Taxonomy" id="158754"/>
    <lineage>
        <taxon>Bacteria</taxon>
        <taxon>Pseudomonadati</taxon>
        <taxon>Pseudomonadota</taxon>
        <taxon>Alphaproteobacteria</taxon>
        <taxon>Sphingomonadales</taxon>
        <taxon>Sphingomonadaceae</taxon>
        <taxon>Sphingomonas</taxon>
        <taxon>environmental samples</taxon>
    </lineage>
</organism>
<keyword evidence="2 9" id="KW-0240">DNA-directed RNA polymerase</keyword>
<keyword evidence="4 9" id="KW-0548">Nucleotidyltransferase</keyword>
<keyword evidence="5 9" id="KW-0805">Transcription regulation</keyword>
<dbReference type="GO" id="GO:0001216">
    <property type="term" value="F:DNA-binding transcription activator activity"/>
    <property type="evidence" value="ECO:0007669"/>
    <property type="project" value="InterPro"/>
</dbReference>
<evidence type="ECO:0000259" key="10">
    <source>
        <dbReference type="Pfam" id="PF04552"/>
    </source>
</evidence>
<dbReference type="Pfam" id="PF04552">
    <property type="entry name" value="Sigma54_DBD"/>
    <property type="match status" value="1"/>
</dbReference>
<evidence type="ECO:0000256" key="1">
    <source>
        <dbReference type="ARBA" id="ARBA00008798"/>
    </source>
</evidence>
<dbReference type="Pfam" id="PF00309">
    <property type="entry name" value="Sigma54_AID"/>
    <property type="match status" value="1"/>
</dbReference>
<dbReference type="PANTHER" id="PTHR32248:SF4">
    <property type="entry name" value="RNA POLYMERASE SIGMA-54 FACTOR"/>
    <property type="match status" value="1"/>
</dbReference>
<dbReference type="Gene3D" id="1.10.10.1330">
    <property type="entry name" value="RNA polymerase sigma-54 factor, core-binding domain"/>
    <property type="match status" value="1"/>
</dbReference>
<dbReference type="AlphaFoldDB" id="A0A6J4SJ57"/>
<dbReference type="NCBIfam" id="TIGR02395">
    <property type="entry name" value="rpoN_sigma"/>
    <property type="match status" value="1"/>
</dbReference>
<dbReference type="PROSITE" id="PS00718">
    <property type="entry name" value="SIGMA54_2"/>
    <property type="match status" value="1"/>
</dbReference>
<dbReference type="InterPro" id="IPR000394">
    <property type="entry name" value="RNA_pol_sigma_54"/>
</dbReference>
<dbReference type="Pfam" id="PF04963">
    <property type="entry name" value="Sigma54_CBD"/>
    <property type="match status" value="1"/>
</dbReference>
<dbReference type="NCBIfam" id="NF004596">
    <property type="entry name" value="PRK05932.1-3"/>
    <property type="match status" value="1"/>
</dbReference>
<dbReference type="Gene3D" id="1.10.10.60">
    <property type="entry name" value="Homeodomain-like"/>
    <property type="match status" value="1"/>
</dbReference>
<dbReference type="PROSITE" id="PS50044">
    <property type="entry name" value="SIGMA54_3"/>
    <property type="match status" value="1"/>
</dbReference>